<gene>
    <name evidence="1" type="ORF">FVEG_14801</name>
</gene>
<dbReference type="VEuPathDB" id="FungiDB:FVEG_14801"/>
<evidence type="ECO:0000313" key="1">
    <source>
        <dbReference type="EMBL" id="EWG37821.1"/>
    </source>
</evidence>
<dbReference type="KEGG" id="fvr:FVEG_14801"/>
<keyword evidence="2" id="KW-1185">Reference proteome</keyword>
<organism evidence="1 2">
    <name type="scientific">Gibberella moniliformis (strain M3125 / FGSC 7600)</name>
    <name type="common">Maize ear and stalk rot fungus</name>
    <name type="synonym">Fusarium verticillioides</name>
    <dbReference type="NCBI Taxonomy" id="334819"/>
    <lineage>
        <taxon>Eukaryota</taxon>
        <taxon>Fungi</taxon>
        <taxon>Dikarya</taxon>
        <taxon>Ascomycota</taxon>
        <taxon>Pezizomycotina</taxon>
        <taxon>Sordariomycetes</taxon>
        <taxon>Hypocreomycetidae</taxon>
        <taxon>Hypocreales</taxon>
        <taxon>Nectriaceae</taxon>
        <taxon>Fusarium</taxon>
        <taxon>Fusarium fujikuroi species complex</taxon>
    </lineage>
</organism>
<protein>
    <submittedName>
        <fullName evidence="1">Uncharacterized protein</fullName>
    </submittedName>
</protein>
<dbReference type="EMBL" id="DS022242">
    <property type="protein sequence ID" value="EWG37821.1"/>
    <property type="molecule type" value="Genomic_DNA"/>
</dbReference>
<dbReference type="GeneID" id="30071677"/>
<name>W7LH01_GIBM7</name>
<dbReference type="RefSeq" id="XP_018744012.1">
    <property type="nucleotide sequence ID" value="XM_018903792.1"/>
</dbReference>
<proteinExistence type="predicted"/>
<dbReference type="AlphaFoldDB" id="W7LH01"/>
<dbReference type="Proteomes" id="UP000009096">
    <property type="component" value="Chromosome 1"/>
</dbReference>
<sequence>MTWLDVCPIEHDCLKTSETISQSLISWSGINNQELILRLAHLKRGAGQAWTGKPAKAIVPIIQLPHLLKAARCRNINDEMLHFKPDISRSRYTSCRGKLRGI</sequence>
<reference evidence="1 2" key="1">
    <citation type="journal article" date="2010" name="Nature">
        <title>Comparative genomics reveals mobile pathogenicity chromosomes in Fusarium.</title>
        <authorList>
            <person name="Ma L.J."/>
            <person name="van der Does H.C."/>
            <person name="Borkovich K.A."/>
            <person name="Coleman J.J."/>
            <person name="Daboussi M.J."/>
            <person name="Di Pietro A."/>
            <person name="Dufresne M."/>
            <person name="Freitag M."/>
            <person name="Grabherr M."/>
            <person name="Henrissat B."/>
            <person name="Houterman P.M."/>
            <person name="Kang S."/>
            <person name="Shim W.B."/>
            <person name="Woloshuk C."/>
            <person name="Xie X."/>
            <person name="Xu J.R."/>
            <person name="Antoniw J."/>
            <person name="Baker S.E."/>
            <person name="Bluhm B.H."/>
            <person name="Breakspear A."/>
            <person name="Brown D.W."/>
            <person name="Butchko R.A."/>
            <person name="Chapman S."/>
            <person name="Coulson R."/>
            <person name="Coutinho P.M."/>
            <person name="Danchin E.G."/>
            <person name="Diener A."/>
            <person name="Gale L.R."/>
            <person name="Gardiner D.M."/>
            <person name="Goff S."/>
            <person name="Hammond-Kosack K.E."/>
            <person name="Hilburn K."/>
            <person name="Hua-Van A."/>
            <person name="Jonkers W."/>
            <person name="Kazan K."/>
            <person name="Kodira C.D."/>
            <person name="Koehrsen M."/>
            <person name="Kumar L."/>
            <person name="Lee Y.H."/>
            <person name="Li L."/>
            <person name="Manners J.M."/>
            <person name="Miranda-Saavedra D."/>
            <person name="Mukherjee M."/>
            <person name="Park G."/>
            <person name="Park J."/>
            <person name="Park S.Y."/>
            <person name="Proctor R.H."/>
            <person name="Regev A."/>
            <person name="Ruiz-Roldan M.C."/>
            <person name="Sain D."/>
            <person name="Sakthikumar S."/>
            <person name="Sykes S."/>
            <person name="Schwartz D.C."/>
            <person name="Turgeon B.G."/>
            <person name="Wapinski I."/>
            <person name="Yoder O."/>
            <person name="Young S."/>
            <person name="Zeng Q."/>
            <person name="Zhou S."/>
            <person name="Galagan J."/>
            <person name="Cuomo C.A."/>
            <person name="Kistler H.C."/>
            <person name="Rep M."/>
        </authorList>
    </citation>
    <scope>NUCLEOTIDE SEQUENCE [LARGE SCALE GENOMIC DNA]</scope>
    <source>
        <strain evidence="2">M3125 / FGSC 7600</strain>
    </source>
</reference>
<dbReference type="EMBL" id="CM000578">
    <property type="protein sequence ID" value="EWG37821.1"/>
    <property type="molecule type" value="Genomic_DNA"/>
</dbReference>
<evidence type="ECO:0000313" key="2">
    <source>
        <dbReference type="Proteomes" id="UP000009096"/>
    </source>
</evidence>
<accession>W7LH01</accession>